<dbReference type="Gene3D" id="3.40.50.1820">
    <property type="entry name" value="alpha/beta hydrolase"/>
    <property type="match status" value="1"/>
</dbReference>
<accession>B9L8Q7</accession>
<evidence type="ECO:0008006" key="3">
    <source>
        <dbReference type="Google" id="ProtNLM"/>
    </source>
</evidence>
<dbReference type="InterPro" id="IPR008886">
    <property type="entry name" value="UPF0227/Esterase_YqiA"/>
</dbReference>
<dbReference type="InterPro" id="IPR029058">
    <property type="entry name" value="AB_hydrolase_fold"/>
</dbReference>
<evidence type="ECO:0000313" key="2">
    <source>
        <dbReference type="Proteomes" id="UP000000448"/>
    </source>
</evidence>
<dbReference type="EMBL" id="CP001279">
    <property type="protein sequence ID" value="ACM92821.1"/>
    <property type="molecule type" value="Genomic_DNA"/>
</dbReference>
<dbReference type="RefSeq" id="WP_015901873.1">
    <property type="nucleotide sequence ID" value="NC_012115.1"/>
</dbReference>
<protein>
    <recommendedName>
        <fullName evidence="3">Esterase</fullName>
    </recommendedName>
</protein>
<dbReference type="PANTHER" id="PTHR35602:SF3">
    <property type="entry name" value="ESTERASE YQIA"/>
    <property type="match status" value="1"/>
</dbReference>
<sequence>MKQIIYIHGFKSCGEGEKSKTIKSHFNIKAITLTPNLPFSPKQAIKFLEDIITPDTVLIGSSLGGYYAIYLAEKYNLKAILINPSLKPYKTLKPYVGPQYRYCDNKPFKWKKSYLKDLKKYKTELKNGKYLVLLQSGDEVLNYKKTLKKFKKHPNAKVVVEYGGNHRFENIGDYICMIDNFICG</sequence>
<dbReference type="STRING" id="598659.NAMH_0598"/>
<dbReference type="KEGG" id="nam:NAMH_0598"/>
<dbReference type="HOGENOM" id="CLU_090996_2_0_7"/>
<dbReference type="Proteomes" id="UP000000448">
    <property type="component" value="Chromosome"/>
</dbReference>
<dbReference type="PANTHER" id="PTHR35602">
    <property type="entry name" value="ESTERASE YQIA-RELATED"/>
    <property type="match status" value="1"/>
</dbReference>
<dbReference type="eggNOG" id="COG3150">
    <property type="taxonomic scope" value="Bacteria"/>
</dbReference>
<dbReference type="AlphaFoldDB" id="B9L8Q7"/>
<proteinExistence type="predicted"/>
<dbReference type="MEROPS" id="S09.A40"/>
<reference evidence="1 2" key="1">
    <citation type="journal article" date="2009" name="PLoS Genet.">
        <title>Adaptations to submarine hydrothermal environments exemplified by the genome of Nautilia profundicola.</title>
        <authorList>
            <person name="Campbell B.J."/>
            <person name="Smith J.L."/>
            <person name="Hanson T.E."/>
            <person name="Klotz M.G."/>
            <person name="Stein L.Y."/>
            <person name="Lee C.K."/>
            <person name="Wu D."/>
            <person name="Robinson J.M."/>
            <person name="Khouri H.M."/>
            <person name="Eisen J.A."/>
            <person name="Cary S.C."/>
        </authorList>
    </citation>
    <scope>NUCLEOTIDE SEQUENCE [LARGE SCALE GENOMIC DNA]</scope>
    <source>
        <strain evidence="2">ATCC BAA-1463 / DSM 18972 / AmH</strain>
    </source>
</reference>
<dbReference type="SUPFAM" id="SSF53474">
    <property type="entry name" value="alpha/beta-Hydrolases"/>
    <property type="match status" value="1"/>
</dbReference>
<keyword evidence="2" id="KW-1185">Reference proteome</keyword>
<dbReference type="ESTHER" id="naupa-b9l8q7">
    <property type="family name" value="abh_upf00227"/>
</dbReference>
<dbReference type="OrthoDB" id="9814831at2"/>
<gene>
    <name evidence="1" type="ordered locus">NAMH_0598</name>
</gene>
<evidence type="ECO:0000313" key="1">
    <source>
        <dbReference type="EMBL" id="ACM92821.1"/>
    </source>
</evidence>
<dbReference type="Pfam" id="PF05728">
    <property type="entry name" value="UPF0227"/>
    <property type="match status" value="1"/>
</dbReference>
<name>B9L8Q7_NAUPA</name>
<organism evidence="1 2">
    <name type="scientific">Nautilia profundicola (strain ATCC BAA-1463 / DSM 18972 / AmH)</name>
    <dbReference type="NCBI Taxonomy" id="598659"/>
    <lineage>
        <taxon>Bacteria</taxon>
        <taxon>Pseudomonadati</taxon>
        <taxon>Campylobacterota</taxon>
        <taxon>Epsilonproteobacteria</taxon>
        <taxon>Nautiliales</taxon>
        <taxon>Nautiliaceae</taxon>
        <taxon>Nautilia</taxon>
    </lineage>
</organism>